<dbReference type="GO" id="GO:0003677">
    <property type="term" value="F:DNA binding"/>
    <property type="evidence" value="ECO:0007669"/>
    <property type="project" value="UniProtKB-UniRule"/>
</dbReference>
<evidence type="ECO:0000313" key="4">
    <source>
        <dbReference type="EMBL" id="XBW07502.1"/>
    </source>
</evidence>
<evidence type="ECO:0000259" key="3">
    <source>
        <dbReference type="PROSITE" id="PS50977"/>
    </source>
</evidence>
<sequence length="236" mass="26686">MKEDKRRPEDDPRYQRVRRSLHDAVLRLSAKKPVDEVSVAELTNLAGVHRTSFYAHASSPSDLLVAALVAEMEPGLRMLHSTLQLEETDYSEYWQNVYTHVLSHVREREGTYRQIVTANSAVLVGLYNYFADHVSASLAVMMSSWKNTDFTPLWLEMARQQQAHNLMAVIMAWVATDLRAPIPRVVEAYWTLAPPWQLAKKGTDGMVEMYRRATDGSTPASVALAGRRQILESGSK</sequence>
<proteinExistence type="predicted"/>
<dbReference type="EMBL" id="CP138335">
    <property type="protein sequence ID" value="XBW07502.1"/>
    <property type="molecule type" value="Genomic_DNA"/>
</dbReference>
<organism evidence="4">
    <name type="scientific">Scrofimicrobium appendicitidis</name>
    <dbReference type="NCBI Taxonomy" id="3079930"/>
    <lineage>
        <taxon>Bacteria</taxon>
        <taxon>Bacillati</taxon>
        <taxon>Actinomycetota</taxon>
        <taxon>Actinomycetes</taxon>
        <taxon>Actinomycetales</taxon>
        <taxon>Actinomycetaceae</taxon>
        <taxon>Scrofimicrobium</taxon>
    </lineage>
</organism>
<protein>
    <submittedName>
        <fullName evidence="4">TetR/AcrR family transcriptional regulator</fullName>
    </submittedName>
</protein>
<evidence type="ECO:0000256" key="1">
    <source>
        <dbReference type="ARBA" id="ARBA00023125"/>
    </source>
</evidence>
<feature type="DNA-binding region" description="H-T-H motif" evidence="2">
    <location>
        <begin position="38"/>
        <end position="57"/>
    </location>
</feature>
<reference evidence="4" key="1">
    <citation type="submission" date="2023-11" db="EMBL/GenBank/DDBJ databases">
        <title>Scrofimicrobium hongkongense sp. nov., isolated from a patient with peritonitis.</title>
        <authorList>
            <person name="Lao H.Y."/>
            <person name="Wong A.Y.P."/>
            <person name="Ng T.L."/>
            <person name="Wong R.Y.L."/>
            <person name="Yau M.C.Y."/>
            <person name="Lam J.Y.W."/>
            <person name="Siu G.K.H."/>
        </authorList>
    </citation>
    <scope>NUCLEOTIDE SEQUENCE</scope>
    <source>
        <strain evidence="4">R131</strain>
    </source>
</reference>
<dbReference type="InterPro" id="IPR009057">
    <property type="entry name" value="Homeodomain-like_sf"/>
</dbReference>
<accession>A0AAU7V6R9</accession>
<dbReference type="SUPFAM" id="SSF46689">
    <property type="entry name" value="Homeodomain-like"/>
    <property type="match status" value="1"/>
</dbReference>
<dbReference type="PROSITE" id="PS50977">
    <property type="entry name" value="HTH_TETR_2"/>
    <property type="match status" value="1"/>
</dbReference>
<dbReference type="KEGG" id="sapp:SAC06_07595"/>
<dbReference type="Gene3D" id="1.10.357.10">
    <property type="entry name" value="Tetracycline Repressor, domain 2"/>
    <property type="match status" value="1"/>
</dbReference>
<name>A0AAU7V6R9_9ACTO</name>
<dbReference type="AlphaFoldDB" id="A0AAU7V6R9"/>
<feature type="domain" description="HTH tetR-type" evidence="3">
    <location>
        <begin position="15"/>
        <end position="75"/>
    </location>
</feature>
<keyword evidence="1 2" id="KW-0238">DNA-binding</keyword>
<dbReference type="RefSeq" id="WP_350257708.1">
    <property type="nucleotide sequence ID" value="NZ_CP138335.1"/>
</dbReference>
<evidence type="ECO:0000256" key="2">
    <source>
        <dbReference type="PROSITE-ProRule" id="PRU00335"/>
    </source>
</evidence>
<gene>
    <name evidence="4" type="ORF">SAC06_07595</name>
</gene>
<dbReference type="InterPro" id="IPR001647">
    <property type="entry name" value="HTH_TetR"/>
</dbReference>